<protein>
    <submittedName>
        <fullName evidence="2">DUF397 domain-containing protein</fullName>
    </submittedName>
</protein>
<dbReference type="EMBL" id="CP041695">
    <property type="protein sequence ID" value="QDP80062.1"/>
    <property type="molecule type" value="Genomic_DNA"/>
</dbReference>
<dbReference type="KEGG" id="nod:FOH10_16405"/>
<reference evidence="2 3" key="1">
    <citation type="submission" date="2019-07" db="EMBL/GenBank/DDBJ databases">
        <title>Complete Genome Sequence and Methylome Analysis of Nocardia otitidis-caviarum NEB252.</title>
        <authorList>
            <person name="Fomenkov A."/>
            <person name="Anton B.P."/>
            <person name="Vincze T."/>
            <person name="Roberts R.J."/>
        </authorList>
    </citation>
    <scope>NUCLEOTIDE SEQUENCE [LARGE SCALE GENOMIC DNA]</scope>
    <source>
        <strain evidence="2 3">NEB252</strain>
    </source>
</reference>
<evidence type="ECO:0000313" key="3">
    <source>
        <dbReference type="Proteomes" id="UP000317039"/>
    </source>
</evidence>
<dbReference type="GeneID" id="80333960"/>
<organism evidence="2 3">
    <name type="scientific">Nocardia otitidiscaviarum</name>
    <dbReference type="NCBI Taxonomy" id="1823"/>
    <lineage>
        <taxon>Bacteria</taxon>
        <taxon>Bacillati</taxon>
        <taxon>Actinomycetota</taxon>
        <taxon>Actinomycetes</taxon>
        <taxon>Mycobacteriales</taxon>
        <taxon>Nocardiaceae</taxon>
        <taxon>Nocardia</taxon>
    </lineage>
</organism>
<sequence>MNTDLSGALWFKSSRSHSTGECVEAAHLPKGHVGVRDSKNVPGPALVFEGAAWDAFTAAVRAGHFDLPGW</sequence>
<evidence type="ECO:0000259" key="1">
    <source>
        <dbReference type="Pfam" id="PF04149"/>
    </source>
</evidence>
<name>A0A516NMC5_9NOCA</name>
<gene>
    <name evidence="2" type="ORF">FOH10_16405</name>
</gene>
<dbReference type="AlphaFoldDB" id="A0A516NMC5"/>
<accession>A0A516NMC5</accession>
<dbReference type="Proteomes" id="UP000317039">
    <property type="component" value="Chromosome"/>
</dbReference>
<feature type="domain" description="DUF397" evidence="1">
    <location>
        <begin position="10"/>
        <end position="61"/>
    </location>
</feature>
<proteinExistence type="predicted"/>
<dbReference type="InterPro" id="IPR007278">
    <property type="entry name" value="DUF397"/>
</dbReference>
<dbReference type="Pfam" id="PF04149">
    <property type="entry name" value="DUF397"/>
    <property type="match status" value="1"/>
</dbReference>
<dbReference type="RefSeq" id="WP_029924623.1">
    <property type="nucleotide sequence ID" value="NZ_CP041695.1"/>
</dbReference>
<evidence type="ECO:0000313" key="2">
    <source>
        <dbReference type="EMBL" id="QDP80062.1"/>
    </source>
</evidence>